<evidence type="ECO:0000256" key="6">
    <source>
        <dbReference type="ARBA" id="ARBA00023012"/>
    </source>
</evidence>
<dbReference type="InterPro" id="IPR003594">
    <property type="entry name" value="HATPase_dom"/>
</dbReference>
<comment type="catalytic activity">
    <reaction evidence="1">
        <text>ATP + protein L-histidine = ADP + protein N-phospho-L-histidine.</text>
        <dbReference type="EC" id="2.7.13.3"/>
    </reaction>
</comment>
<dbReference type="PANTHER" id="PTHR43711:SF28">
    <property type="entry name" value="SENSOR HISTIDINE KINASE YXDK"/>
    <property type="match status" value="1"/>
</dbReference>
<protein>
    <recommendedName>
        <fullName evidence="2">histidine kinase</fullName>
        <ecNumber evidence="2">2.7.13.3</ecNumber>
    </recommendedName>
</protein>
<dbReference type="PANTHER" id="PTHR43711">
    <property type="entry name" value="TWO-COMPONENT HISTIDINE KINASE"/>
    <property type="match status" value="1"/>
</dbReference>
<dbReference type="InterPro" id="IPR036890">
    <property type="entry name" value="HATPase_C_sf"/>
</dbReference>
<evidence type="ECO:0000256" key="4">
    <source>
        <dbReference type="ARBA" id="ARBA00022679"/>
    </source>
</evidence>
<keyword evidence="10" id="KW-1185">Reference proteome</keyword>
<evidence type="ECO:0000256" key="3">
    <source>
        <dbReference type="ARBA" id="ARBA00022553"/>
    </source>
</evidence>
<keyword evidence="4" id="KW-0808">Transferase</keyword>
<dbReference type="InterPro" id="IPR050736">
    <property type="entry name" value="Sensor_HK_Regulatory"/>
</dbReference>
<dbReference type="SUPFAM" id="SSF47384">
    <property type="entry name" value="Homodimeric domain of signal transducing histidine kinase"/>
    <property type="match status" value="1"/>
</dbReference>
<dbReference type="EMBL" id="CP060711">
    <property type="protein sequence ID" value="QNN45846.1"/>
    <property type="molecule type" value="Genomic_DNA"/>
</dbReference>
<feature type="domain" description="Histidine kinase" evidence="8">
    <location>
        <begin position="20"/>
        <end position="223"/>
    </location>
</feature>
<evidence type="ECO:0000256" key="7">
    <source>
        <dbReference type="SAM" id="MobiDB-lite"/>
    </source>
</evidence>
<gene>
    <name evidence="9" type="ORF">H9L17_11665</name>
</gene>
<keyword evidence="3" id="KW-0597">Phosphoprotein</keyword>
<dbReference type="InterPro" id="IPR005467">
    <property type="entry name" value="His_kinase_dom"/>
</dbReference>
<reference evidence="9 10" key="1">
    <citation type="submission" date="2020-08" db="EMBL/GenBank/DDBJ databases">
        <title>Genome sequence of Thermomonas brevis KACC 16975T.</title>
        <authorList>
            <person name="Hyun D.-W."/>
            <person name="Bae J.-W."/>
        </authorList>
    </citation>
    <scope>NUCLEOTIDE SEQUENCE [LARGE SCALE GENOMIC DNA]</scope>
    <source>
        <strain evidence="9 10">KACC 16975</strain>
    </source>
</reference>
<dbReference type="PRINTS" id="PR00344">
    <property type="entry name" value="BCTRLSENSOR"/>
</dbReference>
<dbReference type="InterPro" id="IPR003661">
    <property type="entry name" value="HisK_dim/P_dom"/>
</dbReference>
<dbReference type="Gene3D" id="3.30.565.10">
    <property type="entry name" value="Histidine kinase-like ATPase, C-terminal domain"/>
    <property type="match status" value="1"/>
</dbReference>
<dbReference type="Proteomes" id="UP000515977">
    <property type="component" value="Chromosome"/>
</dbReference>
<dbReference type="PROSITE" id="PS50109">
    <property type="entry name" value="HIS_KIN"/>
    <property type="match status" value="1"/>
</dbReference>
<sequence>MPAVGPAADAESRERDFTRDASHELRTPLTVIRVASDLIAHDDGLSNASRRSLGRIQDAVAGMEAIIDALLLLARCEQTVMELEEVRVREVVEHELERVLPLLRYKGLELRLEIEAEPVLHAPPRVLQVMLGNLLGNAVRFTDAGEVRVCLQADRLCVEDTGIGMDAATLARAFEPFYRGEGEQVAGPGLGLSIAHRLGQRCGWPLRLESAPGRGTQATILFG</sequence>
<dbReference type="GO" id="GO:0000155">
    <property type="term" value="F:phosphorelay sensor kinase activity"/>
    <property type="evidence" value="ECO:0007669"/>
    <property type="project" value="InterPro"/>
</dbReference>
<evidence type="ECO:0000313" key="9">
    <source>
        <dbReference type="EMBL" id="QNN45846.1"/>
    </source>
</evidence>
<dbReference type="KEGG" id="tbv:H9L17_11665"/>
<dbReference type="RefSeq" id="WP_187569613.1">
    <property type="nucleotide sequence ID" value="NZ_CP060711.1"/>
</dbReference>
<evidence type="ECO:0000313" key="10">
    <source>
        <dbReference type="Proteomes" id="UP000515977"/>
    </source>
</evidence>
<organism evidence="9 10">
    <name type="scientific">Thermomonas brevis</name>
    <dbReference type="NCBI Taxonomy" id="215691"/>
    <lineage>
        <taxon>Bacteria</taxon>
        <taxon>Pseudomonadati</taxon>
        <taxon>Pseudomonadota</taxon>
        <taxon>Gammaproteobacteria</taxon>
        <taxon>Lysobacterales</taxon>
        <taxon>Lysobacteraceae</taxon>
        <taxon>Thermomonas</taxon>
    </lineage>
</organism>
<evidence type="ECO:0000256" key="5">
    <source>
        <dbReference type="ARBA" id="ARBA00022777"/>
    </source>
</evidence>
<keyword evidence="5 9" id="KW-0418">Kinase</keyword>
<keyword evidence="6" id="KW-0902">Two-component regulatory system</keyword>
<dbReference type="Gene3D" id="1.10.287.130">
    <property type="match status" value="1"/>
</dbReference>
<accession>A0A7G9QR71</accession>
<feature type="region of interest" description="Disordered" evidence="7">
    <location>
        <begin position="1"/>
        <end position="20"/>
    </location>
</feature>
<dbReference type="InterPro" id="IPR036097">
    <property type="entry name" value="HisK_dim/P_sf"/>
</dbReference>
<dbReference type="SMART" id="SM00387">
    <property type="entry name" value="HATPase_c"/>
    <property type="match status" value="1"/>
</dbReference>
<dbReference type="InterPro" id="IPR004358">
    <property type="entry name" value="Sig_transdc_His_kin-like_C"/>
</dbReference>
<evidence type="ECO:0000256" key="2">
    <source>
        <dbReference type="ARBA" id="ARBA00012438"/>
    </source>
</evidence>
<dbReference type="Pfam" id="PF00512">
    <property type="entry name" value="HisKA"/>
    <property type="match status" value="1"/>
</dbReference>
<dbReference type="SUPFAM" id="SSF55874">
    <property type="entry name" value="ATPase domain of HSP90 chaperone/DNA topoisomerase II/histidine kinase"/>
    <property type="match status" value="1"/>
</dbReference>
<dbReference type="AlphaFoldDB" id="A0A7G9QR71"/>
<evidence type="ECO:0000259" key="8">
    <source>
        <dbReference type="PROSITE" id="PS50109"/>
    </source>
</evidence>
<dbReference type="EC" id="2.7.13.3" evidence="2"/>
<dbReference type="SMART" id="SM00388">
    <property type="entry name" value="HisKA"/>
    <property type="match status" value="1"/>
</dbReference>
<feature type="compositionally biased region" description="Basic and acidic residues" evidence="7">
    <location>
        <begin position="10"/>
        <end position="20"/>
    </location>
</feature>
<dbReference type="Pfam" id="PF02518">
    <property type="entry name" value="HATPase_c"/>
    <property type="match status" value="1"/>
</dbReference>
<name>A0A7G9QR71_9GAMM</name>
<dbReference type="CDD" id="cd00082">
    <property type="entry name" value="HisKA"/>
    <property type="match status" value="1"/>
</dbReference>
<evidence type="ECO:0000256" key="1">
    <source>
        <dbReference type="ARBA" id="ARBA00000085"/>
    </source>
</evidence>
<proteinExistence type="predicted"/>